<evidence type="ECO:0000313" key="1">
    <source>
        <dbReference type="EMBL" id="HAE50718.1"/>
    </source>
</evidence>
<gene>
    <name evidence="1" type="ORF">DCK97_25215</name>
</gene>
<dbReference type="Pfam" id="PF17375">
    <property type="entry name" value="DUF5397"/>
    <property type="match status" value="1"/>
</dbReference>
<comment type="caution">
    <text evidence="1">The sequence shown here is derived from an EMBL/GenBank/DDBJ whole genome shotgun (WGS) entry which is preliminary data.</text>
</comment>
<protein>
    <submittedName>
        <fullName evidence="1">Uncharacterized protein</fullName>
    </submittedName>
</protein>
<dbReference type="Proteomes" id="UP000257706">
    <property type="component" value="Unassembled WGS sequence"/>
</dbReference>
<dbReference type="RefSeq" id="WP_296716302.1">
    <property type="nucleotide sequence ID" value="NZ_CP121027.1"/>
</dbReference>
<reference evidence="1 2" key="1">
    <citation type="journal article" date="2018" name="Nat. Biotechnol.">
        <title>A standardized bacterial taxonomy based on genome phylogeny substantially revises the tree of life.</title>
        <authorList>
            <person name="Parks D.H."/>
            <person name="Chuvochina M."/>
            <person name="Waite D.W."/>
            <person name="Rinke C."/>
            <person name="Skarshewski A."/>
            <person name="Chaumeil P.A."/>
            <person name="Hugenholtz P."/>
        </authorList>
    </citation>
    <scope>NUCLEOTIDE SEQUENCE [LARGE SCALE GENOMIC DNA]</scope>
    <source>
        <strain evidence="1">UBA8739</strain>
    </source>
</reference>
<accession>A0A3B9ISR7</accession>
<dbReference type="InterPro" id="IPR035335">
    <property type="entry name" value="DUF5397"/>
</dbReference>
<dbReference type="EMBL" id="DMAI01000411">
    <property type="protein sequence ID" value="HAE50718.1"/>
    <property type="molecule type" value="Genomic_DNA"/>
</dbReference>
<organism evidence="1 2">
    <name type="scientific">Tistrella mobilis</name>
    <dbReference type="NCBI Taxonomy" id="171437"/>
    <lineage>
        <taxon>Bacteria</taxon>
        <taxon>Pseudomonadati</taxon>
        <taxon>Pseudomonadota</taxon>
        <taxon>Alphaproteobacteria</taxon>
        <taxon>Geminicoccales</taxon>
        <taxon>Geminicoccaceae</taxon>
        <taxon>Tistrella</taxon>
    </lineage>
</organism>
<dbReference type="AlphaFoldDB" id="A0A3B9ISR7"/>
<evidence type="ECO:0000313" key="2">
    <source>
        <dbReference type="Proteomes" id="UP000257706"/>
    </source>
</evidence>
<name>A0A3B9ISR7_9PROT</name>
<proteinExistence type="predicted"/>
<sequence length="66" mass="7417">MRATDAPPFIPVGKIKSFGHFGPKYEVGHALRQLDDGDWMVEITMVETGETAEYRLTHLSDDPEGR</sequence>